<name>A0A1V0U9K7_STRVN</name>
<dbReference type="KEGG" id="svu:B1H20_11025"/>
<dbReference type="AlphaFoldDB" id="A0A1V0U9K7"/>
<feature type="domain" description="FAD-binding FR-type" evidence="2">
    <location>
        <begin position="10"/>
        <end position="140"/>
    </location>
</feature>
<dbReference type="InterPro" id="IPR017938">
    <property type="entry name" value="Riboflavin_synthase-like_b-brl"/>
</dbReference>
<dbReference type="PANTHER" id="PTHR30157:SF0">
    <property type="entry name" value="NADPH-DEPENDENT FERRIC-CHELATE REDUCTASE"/>
    <property type="match status" value="1"/>
</dbReference>
<organism evidence="3 4">
    <name type="scientific">Streptomyces violaceoruber</name>
    <dbReference type="NCBI Taxonomy" id="1935"/>
    <lineage>
        <taxon>Bacteria</taxon>
        <taxon>Bacillati</taxon>
        <taxon>Actinomycetota</taxon>
        <taxon>Actinomycetes</taxon>
        <taxon>Kitasatosporales</taxon>
        <taxon>Streptomycetaceae</taxon>
        <taxon>Streptomyces</taxon>
        <taxon>Streptomyces violaceoruber group</taxon>
    </lineage>
</organism>
<reference evidence="3 4" key="1">
    <citation type="submission" date="2017-03" db="EMBL/GenBank/DDBJ databases">
        <title>Complete Genome Sequence of a natural compounds producer, Streptomyces violaceus S21.</title>
        <authorList>
            <person name="Zhong C."/>
            <person name="Zhao Z."/>
            <person name="Fu J."/>
            <person name="Zong G."/>
            <person name="Qin R."/>
            <person name="Cao G."/>
        </authorList>
    </citation>
    <scope>NUCLEOTIDE SEQUENCE [LARGE SCALE GENOMIC DNA]</scope>
    <source>
        <strain evidence="3 4">S21</strain>
    </source>
</reference>
<dbReference type="SUPFAM" id="SSF63380">
    <property type="entry name" value="Riboflavin synthase domain-like"/>
    <property type="match status" value="1"/>
</dbReference>
<dbReference type="CDD" id="cd06193">
    <property type="entry name" value="siderophore_interacting"/>
    <property type="match status" value="1"/>
</dbReference>
<dbReference type="PANTHER" id="PTHR30157">
    <property type="entry name" value="FERRIC REDUCTASE, NADPH-DEPENDENT"/>
    <property type="match status" value="1"/>
</dbReference>
<dbReference type="STRING" id="1935.B1H20_11025"/>
<dbReference type="PROSITE" id="PS51384">
    <property type="entry name" value="FAD_FR"/>
    <property type="match status" value="1"/>
</dbReference>
<dbReference type="RefSeq" id="WP_053623811.1">
    <property type="nucleotide sequence ID" value="NZ_CP020570.1"/>
</dbReference>
<evidence type="ECO:0000256" key="1">
    <source>
        <dbReference type="SAM" id="MobiDB-lite"/>
    </source>
</evidence>
<dbReference type="InterPro" id="IPR007037">
    <property type="entry name" value="SIP_rossman_dom"/>
</dbReference>
<evidence type="ECO:0000313" key="3">
    <source>
        <dbReference type="EMBL" id="ARF61879.1"/>
    </source>
</evidence>
<evidence type="ECO:0000313" key="4">
    <source>
        <dbReference type="Proteomes" id="UP000192445"/>
    </source>
</evidence>
<dbReference type="OrthoDB" id="3291337at2"/>
<dbReference type="InterPro" id="IPR039374">
    <property type="entry name" value="SIP_fam"/>
</dbReference>
<dbReference type="InterPro" id="IPR039261">
    <property type="entry name" value="FNR_nucleotide-bd"/>
</dbReference>
<dbReference type="Pfam" id="PF04954">
    <property type="entry name" value="SIP"/>
    <property type="match status" value="1"/>
</dbReference>
<proteinExistence type="predicted"/>
<dbReference type="Gene3D" id="2.40.30.10">
    <property type="entry name" value="Translation factors"/>
    <property type="match status" value="1"/>
</dbReference>
<accession>A0A1V0U9K7</accession>
<dbReference type="Pfam" id="PF08021">
    <property type="entry name" value="FAD_binding_9"/>
    <property type="match status" value="1"/>
</dbReference>
<feature type="region of interest" description="Disordered" evidence="1">
    <location>
        <begin position="55"/>
        <end position="76"/>
    </location>
</feature>
<dbReference type="InterPro" id="IPR013113">
    <property type="entry name" value="SIP_FAD-bd"/>
</dbReference>
<evidence type="ECO:0000259" key="2">
    <source>
        <dbReference type="PROSITE" id="PS51384"/>
    </source>
</evidence>
<dbReference type="Proteomes" id="UP000192445">
    <property type="component" value="Chromosome"/>
</dbReference>
<protein>
    <submittedName>
        <fullName evidence="3">Siderophore-interacting protein</fullName>
    </submittedName>
</protein>
<sequence length="267" mass="28179">MPAAPAVSPLRPFDLTVLRTRRLGPSVLRITLGGPGADGFRGGGRDQSVSIALPPCAADPGAGPAGRGPLRPGDGRAVTRSYTVRAQRPRPDGSTELDLDFVLHGGGPASRWALAASPGDPLTVLGPASPDNPAVRFRPPAGTDWVLIRADESALAAAAAVLEWLPAGMPARVWLEIPRTEDRQALNTAAKARIRWLVRSEGAVCGVESVRAADLPPGTPYAWIAGEEAGVRALRHHLVRERSFDPARVTSASYWRRGAGARQDVSR</sequence>
<dbReference type="GO" id="GO:0016491">
    <property type="term" value="F:oxidoreductase activity"/>
    <property type="evidence" value="ECO:0007669"/>
    <property type="project" value="InterPro"/>
</dbReference>
<gene>
    <name evidence="3" type="ORF">B1H20_11025</name>
</gene>
<dbReference type="Gene3D" id="3.40.50.80">
    <property type="entry name" value="Nucleotide-binding domain of ferredoxin-NADP reductase (FNR) module"/>
    <property type="match status" value="1"/>
</dbReference>
<dbReference type="InterPro" id="IPR017927">
    <property type="entry name" value="FAD-bd_FR_type"/>
</dbReference>
<dbReference type="EMBL" id="CP020570">
    <property type="protein sequence ID" value="ARF61879.1"/>
    <property type="molecule type" value="Genomic_DNA"/>
</dbReference>